<gene>
    <name evidence="1" type="ORF">SAMN05444359_11198</name>
</gene>
<keyword evidence="2" id="KW-1185">Reference proteome</keyword>
<dbReference type="EMBL" id="FOFB01000011">
    <property type="protein sequence ID" value="SEQ53297.1"/>
    <property type="molecule type" value="Genomic_DNA"/>
</dbReference>
<evidence type="ECO:0000313" key="1">
    <source>
        <dbReference type="EMBL" id="SEQ53297.1"/>
    </source>
</evidence>
<evidence type="ECO:0000313" key="2">
    <source>
        <dbReference type="Proteomes" id="UP000199021"/>
    </source>
</evidence>
<protein>
    <submittedName>
        <fullName evidence="1">Uncharacterized protein</fullName>
    </submittedName>
</protein>
<accession>A0A1H9GT83</accession>
<dbReference type="Proteomes" id="UP000199021">
    <property type="component" value="Unassembled WGS sequence"/>
</dbReference>
<sequence length="67" mass="8273">MKVVMLYRIADNEHFLVRRRRWELVRHCVTLPPGSPYSHPELSRELRRTKTENQFIVRRQLPNIYRL</sequence>
<dbReference type="AlphaFoldDB" id="A0A1H9GT83"/>
<name>A0A1H9GT83_9BACT</name>
<reference evidence="2" key="1">
    <citation type="submission" date="2016-10" db="EMBL/GenBank/DDBJ databases">
        <authorList>
            <person name="Varghese N."/>
            <person name="Submissions S."/>
        </authorList>
    </citation>
    <scope>NUCLEOTIDE SEQUENCE [LARGE SCALE GENOMIC DNA]</scope>
    <source>
        <strain evidence="2">DSM 24740</strain>
    </source>
</reference>
<organism evidence="1 2">
    <name type="scientific">Neolewinella agarilytica</name>
    <dbReference type="NCBI Taxonomy" id="478744"/>
    <lineage>
        <taxon>Bacteria</taxon>
        <taxon>Pseudomonadati</taxon>
        <taxon>Bacteroidota</taxon>
        <taxon>Saprospiria</taxon>
        <taxon>Saprospirales</taxon>
        <taxon>Lewinellaceae</taxon>
        <taxon>Neolewinella</taxon>
    </lineage>
</organism>
<proteinExistence type="predicted"/>
<dbReference type="InParanoid" id="A0A1H9GT83"/>